<dbReference type="SFLD" id="SFLDG01129">
    <property type="entry name" value="C1.5:_HAD__Beta-PGM__Phosphata"/>
    <property type="match status" value="1"/>
</dbReference>
<dbReference type="Proteomes" id="UP000224854">
    <property type="component" value="Unassembled WGS sequence"/>
</dbReference>
<dbReference type="SFLD" id="SFLDS00003">
    <property type="entry name" value="Haloacid_Dehalogenase"/>
    <property type="match status" value="1"/>
</dbReference>
<evidence type="ECO:0000256" key="2">
    <source>
        <dbReference type="ARBA" id="ARBA00022801"/>
    </source>
</evidence>
<protein>
    <recommendedName>
        <fullName evidence="5">Haloacid dehalogenase, type II</fullName>
    </recommendedName>
</protein>
<dbReference type="InterPro" id="IPR023198">
    <property type="entry name" value="PGP-like_dom2"/>
</dbReference>
<dbReference type="InterPro" id="IPR006439">
    <property type="entry name" value="HAD-SF_hydro_IA"/>
</dbReference>
<sequence>MSPSAAHPISRVKALAFDVFGTVVDWRTSVVDELVLRAHRKAVAADTPTATCERLRTADWARFAQQWRDAYSVFTRSFERGRDAWKSVDDHHRESLAAILAEWGFNDVYSDSELDSLALVWHRLAPWPDAIHGLAALRGPSESRYTLATLSNANLSLLQDLDDYSSLGFHHLFSAEMFGAYKPDESTYRGAAQRLGLDTSEVAMVAAHLADLDAARACGLRTVYVERRGEEAWPKDDERYQHAREWVDVWISEDETGFMALSTRLQHLS</sequence>
<evidence type="ECO:0000313" key="4">
    <source>
        <dbReference type="Proteomes" id="UP000224854"/>
    </source>
</evidence>
<evidence type="ECO:0000256" key="1">
    <source>
        <dbReference type="ARBA" id="ARBA00008106"/>
    </source>
</evidence>
<dbReference type="PANTHER" id="PTHR43316:SF3">
    <property type="entry name" value="HALOACID DEHALOGENASE, TYPE II (AFU_ORTHOLOGUE AFUA_2G07750)-RELATED"/>
    <property type="match status" value="1"/>
</dbReference>
<comment type="similarity">
    <text evidence="1">Belongs to the HAD-like hydrolase superfamily. S-2-haloalkanoic acid dehalogenase family.</text>
</comment>
<dbReference type="Pfam" id="PF00702">
    <property type="entry name" value="Hydrolase"/>
    <property type="match status" value="1"/>
</dbReference>
<dbReference type="PRINTS" id="PR00413">
    <property type="entry name" value="HADHALOGNASE"/>
</dbReference>
<dbReference type="GO" id="GO:0016791">
    <property type="term" value="F:phosphatase activity"/>
    <property type="evidence" value="ECO:0007669"/>
    <property type="project" value="UniProtKB-ARBA"/>
</dbReference>
<comment type="caution">
    <text evidence="3">The sequence shown here is derived from an EMBL/GenBank/DDBJ whole genome shotgun (WGS) entry which is preliminary data.</text>
</comment>
<evidence type="ECO:0008006" key="5">
    <source>
        <dbReference type="Google" id="ProtNLM"/>
    </source>
</evidence>
<reference evidence="3 4" key="1">
    <citation type="submission" date="2017-06" db="EMBL/GenBank/DDBJ databases">
        <title>Ant-infecting Ophiocordyceps genomes reveal a high diversity of potential behavioral manipulation genes and a possible major role for enterotoxins.</title>
        <authorList>
            <person name="De Bekker C."/>
            <person name="Evans H.C."/>
            <person name="Brachmann A."/>
            <person name="Hughes D.P."/>
        </authorList>
    </citation>
    <scope>NUCLEOTIDE SEQUENCE [LARGE SCALE GENOMIC DNA]</scope>
    <source>
        <strain evidence="3 4">1348a</strain>
    </source>
</reference>
<dbReference type="SUPFAM" id="SSF56784">
    <property type="entry name" value="HAD-like"/>
    <property type="match status" value="1"/>
</dbReference>
<accession>A0A2C5Y4H5</accession>
<dbReference type="PANTHER" id="PTHR43316">
    <property type="entry name" value="HYDROLASE, HALOACID DELAHOGENASE-RELATED"/>
    <property type="match status" value="1"/>
</dbReference>
<dbReference type="Gene3D" id="1.10.150.240">
    <property type="entry name" value="Putative phosphatase, domain 2"/>
    <property type="match status" value="1"/>
</dbReference>
<dbReference type="InterPro" id="IPR036412">
    <property type="entry name" value="HAD-like_sf"/>
</dbReference>
<dbReference type="AlphaFoldDB" id="A0A2C5Y4H5"/>
<name>A0A2C5Y4H5_9HYPO</name>
<proteinExistence type="inferred from homology"/>
<dbReference type="InterPro" id="IPR023214">
    <property type="entry name" value="HAD_sf"/>
</dbReference>
<dbReference type="NCBIfam" id="TIGR01493">
    <property type="entry name" value="HAD-SF-IA-v2"/>
    <property type="match status" value="1"/>
</dbReference>
<dbReference type="OrthoDB" id="40579at2759"/>
<keyword evidence="4" id="KW-1185">Reference proteome</keyword>
<evidence type="ECO:0000313" key="3">
    <source>
        <dbReference type="EMBL" id="PHH82769.1"/>
    </source>
</evidence>
<organism evidence="3 4">
    <name type="scientific">Ophiocordyceps australis</name>
    <dbReference type="NCBI Taxonomy" id="1399860"/>
    <lineage>
        <taxon>Eukaryota</taxon>
        <taxon>Fungi</taxon>
        <taxon>Dikarya</taxon>
        <taxon>Ascomycota</taxon>
        <taxon>Pezizomycotina</taxon>
        <taxon>Sordariomycetes</taxon>
        <taxon>Hypocreomycetidae</taxon>
        <taxon>Hypocreales</taxon>
        <taxon>Ophiocordycipitaceae</taxon>
        <taxon>Ophiocordyceps</taxon>
    </lineage>
</organism>
<dbReference type="Gene3D" id="3.40.50.1000">
    <property type="entry name" value="HAD superfamily/HAD-like"/>
    <property type="match status" value="1"/>
</dbReference>
<dbReference type="GO" id="GO:0019120">
    <property type="term" value="F:hydrolase activity, acting on acid halide bonds, in C-halide compounds"/>
    <property type="evidence" value="ECO:0007669"/>
    <property type="project" value="InterPro"/>
</dbReference>
<dbReference type="InterPro" id="IPR051540">
    <property type="entry name" value="S-2-haloacid_dehalogenase"/>
</dbReference>
<dbReference type="NCBIfam" id="TIGR01428">
    <property type="entry name" value="HAD_type_II"/>
    <property type="match status" value="1"/>
</dbReference>
<dbReference type="EMBL" id="NJEU01000042">
    <property type="protein sequence ID" value="PHH82769.1"/>
    <property type="molecule type" value="Genomic_DNA"/>
</dbReference>
<gene>
    <name evidence="3" type="ORF">CDD82_4843</name>
</gene>
<keyword evidence="2" id="KW-0378">Hydrolase</keyword>
<dbReference type="InterPro" id="IPR006328">
    <property type="entry name" value="2-HAD"/>
</dbReference>